<sequence>MKTEATGERSNLRSASPHRNAYRTEFQALKSTFDKPKPAGEDKPKDDNDVPQTQQTRGRRYGSNVNRIKNLFMQMGMEPSENNGVPTRKVRATPSSPPRRSKPKEFSEKREVPDVKLKTPVSERISRFDTVDGPSYSKFTETRKLFEHSTQSSRMSSGGNSTKDRRGSSELLDEGRGSKSNRGSSDSLDSLSSRTEALSPTVSQLSAVFENSDSPSPNTLEKNENNEGYSVTGHYPLNIAPTSVEGYGQNKDSNSWSPSPETDADTQVENTHQRNAAVPREDGHVSPKEGKREKSVGCSTSNDNILGKNNLTDGADSMRHIAKKPEHITQHNNLSEDSVNAFDRTKSGESPTPMENNDNYSPNRNNGAPTSLDVGTSMTGDSNCLSTIQSYEHSDYNVYRVRSRFSADWEETEAGDDDDSDENKSYEPDMEFYEIPGLPAEEEAPTQRKIKFSKAPIKVRRFTC</sequence>
<dbReference type="InterPro" id="IPR043446">
    <property type="entry name" value="Neurabin-like"/>
</dbReference>
<organism evidence="4 5">
    <name type="scientific">Engystomops pustulosus</name>
    <name type="common">Tungara frog</name>
    <name type="synonym">Physalaemus pustulosus</name>
    <dbReference type="NCBI Taxonomy" id="76066"/>
    <lineage>
        <taxon>Eukaryota</taxon>
        <taxon>Metazoa</taxon>
        <taxon>Chordata</taxon>
        <taxon>Craniata</taxon>
        <taxon>Vertebrata</taxon>
        <taxon>Euteleostomi</taxon>
        <taxon>Amphibia</taxon>
        <taxon>Batrachia</taxon>
        <taxon>Anura</taxon>
        <taxon>Neobatrachia</taxon>
        <taxon>Hyloidea</taxon>
        <taxon>Leptodactylidae</taxon>
        <taxon>Leiuperinae</taxon>
        <taxon>Engystomops</taxon>
    </lineage>
</organism>
<proteinExistence type="predicted"/>
<feature type="compositionally biased region" description="Polar residues" evidence="3">
    <location>
        <begin position="297"/>
        <end position="312"/>
    </location>
</feature>
<feature type="compositionally biased region" description="Acidic residues" evidence="3">
    <location>
        <begin position="408"/>
        <end position="421"/>
    </location>
</feature>
<feature type="compositionally biased region" description="Polar residues" evidence="3">
    <location>
        <begin position="250"/>
        <end position="274"/>
    </location>
</feature>
<dbReference type="GO" id="GO:0031175">
    <property type="term" value="P:neuron projection development"/>
    <property type="evidence" value="ECO:0007669"/>
    <property type="project" value="TreeGrafter"/>
</dbReference>
<feature type="compositionally biased region" description="Low complexity" evidence="3">
    <location>
        <begin position="178"/>
        <end position="194"/>
    </location>
</feature>
<evidence type="ECO:0000256" key="3">
    <source>
        <dbReference type="SAM" id="MobiDB-lite"/>
    </source>
</evidence>
<protein>
    <recommendedName>
        <fullName evidence="6">Neurabin-1</fullName>
    </recommendedName>
</protein>
<evidence type="ECO:0000256" key="2">
    <source>
        <dbReference type="ARBA" id="ARBA00023054"/>
    </source>
</evidence>
<dbReference type="GO" id="GO:0019722">
    <property type="term" value="P:calcium-mediated signaling"/>
    <property type="evidence" value="ECO:0007669"/>
    <property type="project" value="TreeGrafter"/>
</dbReference>
<dbReference type="GO" id="GO:0005737">
    <property type="term" value="C:cytoplasm"/>
    <property type="evidence" value="ECO:0007669"/>
    <property type="project" value="TreeGrafter"/>
</dbReference>
<feature type="compositionally biased region" description="Basic and acidic residues" evidence="3">
    <location>
        <begin position="103"/>
        <end position="117"/>
    </location>
</feature>
<dbReference type="PANTHER" id="PTHR16154">
    <property type="entry name" value="NEURABIN"/>
    <property type="match status" value="1"/>
</dbReference>
<name>A0AAV6Z3I5_ENGPU</name>
<evidence type="ECO:0000256" key="1">
    <source>
        <dbReference type="ARBA" id="ARBA00022553"/>
    </source>
</evidence>
<feature type="region of interest" description="Disordered" evidence="3">
    <location>
        <begin position="1"/>
        <end position="380"/>
    </location>
</feature>
<comment type="caution">
    <text evidence="4">The sequence shown here is derived from an EMBL/GenBank/DDBJ whole genome shotgun (WGS) entry which is preliminary data.</text>
</comment>
<evidence type="ECO:0000313" key="4">
    <source>
        <dbReference type="EMBL" id="KAG8540493.1"/>
    </source>
</evidence>
<feature type="region of interest" description="Disordered" evidence="3">
    <location>
        <begin position="406"/>
        <end position="427"/>
    </location>
</feature>
<reference evidence="4" key="1">
    <citation type="thesis" date="2020" institute="ProQuest LLC" country="789 East Eisenhower Parkway, Ann Arbor, MI, USA">
        <title>Comparative Genomics and Chromosome Evolution.</title>
        <authorList>
            <person name="Mudd A.B."/>
        </authorList>
    </citation>
    <scope>NUCLEOTIDE SEQUENCE</scope>
    <source>
        <strain evidence="4">237g6f4</strain>
        <tissue evidence="4">Blood</tissue>
    </source>
</reference>
<dbReference type="GO" id="GO:0007015">
    <property type="term" value="P:actin filament organization"/>
    <property type="evidence" value="ECO:0007669"/>
    <property type="project" value="TreeGrafter"/>
</dbReference>
<gene>
    <name evidence="4" type="ORF">GDO81_019203</name>
</gene>
<dbReference type="GO" id="GO:0014069">
    <property type="term" value="C:postsynaptic density"/>
    <property type="evidence" value="ECO:0007669"/>
    <property type="project" value="TreeGrafter"/>
</dbReference>
<keyword evidence="1" id="KW-0597">Phosphoprotein</keyword>
<dbReference type="GO" id="GO:0030425">
    <property type="term" value="C:dendrite"/>
    <property type="evidence" value="ECO:0007669"/>
    <property type="project" value="TreeGrafter"/>
</dbReference>
<feature type="compositionally biased region" description="Basic and acidic residues" evidence="3">
    <location>
        <begin position="279"/>
        <end position="295"/>
    </location>
</feature>
<feature type="compositionally biased region" description="Basic and acidic residues" evidence="3">
    <location>
        <begin position="1"/>
        <end position="11"/>
    </location>
</feature>
<feature type="compositionally biased region" description="Polar residues" evidence="3">
    <location>
        <begin position="195"/>
        <end position="220"/>
    </location>
</feature>
<feature type="compositionally biased region" description="Basic and acidic residues" evidence="3">
    <location>
        <begin position="316"/>
        <end position="329"/>
    </location>
</feature>
<evidence type="ECO:0000313" key="5">
    <source>
        <dbReference type="Proteomes" id="UP000824782"/>
    </source>
</evidence>
<feature type="compositionally biased region" description="Basic and acidic residues" evidence="3">
    <location>
        <begin position="162"/>
        <end position="177"/>
    </location>
</feature>
<accession>A0AAV6Z3I5</accession>
<dbReference type="EMBL" id="WNYA01010316">
    <property type="protein sequence ID" value="KAG8540493.1"/>
    <property type="molecule type" value="Genomic_DNA"/>
</dbReference>
<feature type="compositionally biased region" description="Polar residues" evidence="3">
    <location>
        <begin position="148"/>
        <end position="161"/>
    </location>
</feature>
<dbReference type="GO" id="GO:0051015">
    <property type="term" value="F:actin filament binding"/>
    <property type="evidence" value="ECO:0007669"/>
    <property type="project" value="TreeGrafter"/>
</dbReference>
<keyword evidence="5" id="KW-1185">Reference proteome</keyword>
<dbReference type="GO" id="GO:0015629">
    <property type="term" value="C:actin cytoskeleton"/>
    <property type="evidence" value="ECO:0007669"/>
    <property type="project" value="TreeGrafter"/>
</dbReference>
<dbReference type="PANTHER" id="PTHR16154:SF22">
    <property type="entry name" value="NEURABIN-1"/>
    <property type="match status" value="1"/>
</dbReference>
<evidence type="ECO:0008006" key="6">
    <source>
        <dbReference type="Google" id="ProtNLM"/>
    </source>
</evidence>
<feature type="compositionally biased region" description="Basic and acidic residues" evidence="3">
    <location>
        <begin position="32"/>
        <end position="48"/>
    </location>
</feature>
<feature type="compositionally biased region" description="Polar residues" evidence="3">
    <location>
        <begin position="348"/>
        <end position="380"/>
    </location>
</feature>
<dbReference type="Proteomes" id="UP000824782">
    <property type="component" value="Unassembled WGS sequence"/>
</dbReference>
<dbReference type="AlphaFoldDB" id="A0AAV6Z3I5"/>
<keyword evidence="2" id="KW-0175">Coiled coil</keyword>